<organism evidence="2 3">
    <name type="scientific">Pseudozobellia thermophila</name>
    <dbReference type="NCBI Taxonomy" id="192903"/>
    <lineage>
        <taxon>Bacteria</taxon>
        <taxon>Pseudomonadati</taxon>
        <taxon>Bacteroidota</taxon>
        <taxon>Flavobacteriia</taxon>
        <taxon>Flavobacteriales</taxon>
        <taxon>Flavobacteriaceae</taxon>
        <taxon>Pseudozobellia</taxon>
    </lineage>
</organism>
<dbReference type="GO" id="GO:0004222">
    <property type="term" value="F:metalloendopeptidase activity"/>
    <property type="evidence" value="ECO:0007669"/>
    <property type="project" value="InterPro"/>
</dbReference>
<sequence>MGAPSEIRYCNLPQMPERSFDMPVGPLRMEAILMMAKKWVNGTKLKFSFFEGDSFFTPATDSNGNQTKLFWEGSAEEKEAVRNAFRTWKDLGIGLEFEETGDHLEALIRIGFAKGEGSWSYVGRDAWEIPKGERTMNFGWDIVDDQDTVLHEIGHAMGFPHEHQNPKAGIVWDEDAVYSALAGPPNYWSRDKTFHNIIRKISPDEVQGSSWDPNSIMHYPFGANMILSPEKYKTGLSPEAGLSNRDITWVKQFYPKMDKRTFTRLKAFHSEIISIDAGNQANMEFIPEESRYYTIRTFGDMDTVMVLSEVRNDENVYLSGDDDSGEDRNSVIREKLFKGKKYLINIRLFYKASAGDTCIMVY</sequence>
<dbReference type="SMART" id="SM00235">
    <property type="entry name" value="ZnMc"/>
    <property type="match status" value="1"/>
</dbReference>
<name>A0A1M6N579_9FLAO</name>
<accession>A0A1M6N579</accession>
<dbReference type="InterPro" id="IPR006026">
    <property type="entry name" value="Peptidase_Metallo"/>
</dbReference>
<dbReference type="OrthoDB" id="3669864at2"/>
<dbReference type="Proteomes" id="UP000184543">
    <property type="component" value="Unassembled WGS sequence"/>
</dbReference>
<dbReference type="InterPro" id="IPR001506">
    <property type="entry name" value="Peptidase_M12A"/>
</dbReference>
<evidence type="ECO:0000259" key="1">
    <source>
        <dbReference type="SMART" id="SM00235"/>
    </source>
</evidence>
<dbReference type="STRING" id="192903.SAMN04488513_11230"/>
<gene>
    <name evidence="2" type="ORF">SAMN04488513_11230</name>
</gene>
<keyword evidence="3" id="KW-1185">Reference proteome</keyword>
<dbReference type="InterPro" id="IPR024079">
    <property type="entry name" value="MetalloPept_cat_dom_sf"/>
</dbReference>
<feature type="domain" description="Peptidase metallopeptidase" evidence="1">
    <location>
        <begin position="35"/>
        <end position="189"/>
    </location>
</feature>
<dbReference type="Pfam" id="PF01400">
    <property type="entry name" value="Astacin"/>
    <property type="match status" value="1"/>
</dbReference>
<dbReference type="EMBL" id="FQYU01000012">
    <property type="protein sequence ID" value="SHJ90869.1"/>
    <property type="molecule type" value="Genomic_DNA"/>
</dbReference>
<dbReference type="RefSeq" id="WP_072995414.1">
    <property type="nucleotide sequence ID" value="NZ_FQYU01000012.1"/>
</dbReference>
<protein>
    <submittedName>
        <fullName evidence="2">Astacin (Peptidase family M12A)</fullName>
    </submittedName>
</protein>
<dbReference type="GO" id="GO:0008270">
    <property type="term" value="F:zinc ion binding"/>
    <property type="evidence" value="ECO:0007669"/>
    <property type="project" value="InterPro"/>
</dbReference>
<evidence type="ECO:0000313" key="2">
    <source>
        <dbReference type="EMBL" id="SHJ90869.1"/>
    </source>
</evidence>
<dbReference type="GO" id="GO:0006508">
    <property type="term" value="P:proteolysis"/>
    <property type="evidence" value="ECO:0007669"/>
    <property type="project" value="InterPro"/>
</dbReference>
<dbReference type="SUPFAM" id="SSF55486">
    <property type="entry name" value="Metalloproteases ('zincins'), catalytic domain"/>
    <property type="match status" value="1"/>
</dbReference>
<proteinExistence type="predicted"/>
<reference evidence="3" key="1">
    <citation type="submission" date="2016-11" db="EMBL/GenBank/DDBJ databases">
        <authorList>
            <person name="Varghese N."/>
            <person name="Submissions S."/>
        </authorList>
    </citation>
    <scope>NUCLEOTIDE SEQUENCE [LARGE SCALE GENOMIC DNA]</scope>
    <source>
        <strain evidence="3">DSM 19858</strain>
    </source>
</reference>
<evidence type="ECO:0000313" key="3">
    <source>
        <dbReference type="Proteomes" id="UP000184543"/>
    </source>
</evidence>
<dbReference type="PANTHER" id="PTHR10127:SF850">
    <property type="entry name" value="METALLOENDOPEPTIDASE"/>
    <property type="match status" value="1"/>
</dbReference>
<dbReference type="AlphaFoldDB" id="A0A1M6N579"/>
<dbReference type="PANTHER" id="PTHR10127">
    <property type="entry name" value="DISCOIDIN, CUB, EGF, LAMININ , AND ZINC METALLOPROTEASE DOMAIN CONTAINING"/>
    <property type="match status" value="1"/>
</dbReference>
<dbReference type="Gene3D" id="3.40.390.10">
    <property type="entry name" value="Collagenase (Catalytic Domain)"/>
    <property type="match status" value="1"/>
</dbReference>